<evidence type="ECO:0000313" key="8">
    <source>
        <dbReference type="Proteomes" id="UP000183039"/>
    </source>
</evidence>
<dbReference type="AlphaFoldDB" id="A0A0S3KEJ5"/>
<dbReference type="Proteomes" id="UP000065511">
    <property type="component" value="Chromosome"/>
</dbReference>
<dbReference type="KEGG" id="ess:ATZ33_15465"/>
<dbReference type="InterPro" id="IPR011010">
    <property type="entry name" value="DNA_brk_join_enz"/>
</dbReference>
<dbReference type="PROSITE" id="PS51898">
    <property type="entry name" value="TYR_RECOMBINASE"/>
    <property type="match status" value="1"/>
</dbReference>
<dbReference type="Gene3D" id="1.10.443.10">
    <property type="entry name" value="Intergrase catalytic core"/>
    <property type="match status" value="1"/>
</dbReference>
<dbReference type="Pfam" id="PF14659">
    <property type="entry name" value="Phage_int_SAM_3"/>
    <property type="match status" value="1"/>
</dbReference>
<keyword evidence="1" id="KW-0229">DNA integration</keyword>
<keyword evidence="3" id="KW-0233">DNA recombination</keyword>
<dbReference type="PANTHER" id="PTHR30349:SF91">
    <property type="entry name" value="INTA PROTEIN"/>
    <property type="match status" value="1"/>
</dbReference>
<sequence length="364" mass="41665">MSRRGENIYKRKDGRWEGRYIKGRKLNGSIHYGYVYGKRYYDVKQKLTLIKSQLPYYQEQTIYSYSGTVQEWVVYWLENFVLPTVKLSTYVSYKSKLSVHVLPILGEIKLTELKKEEVQSLCDQLEEKLSDSSVHAVFRVFHTCLCVAQEKELIAKNPADTLRLPKMGKRSSKALSTGEQKRLKQVANGTANGLAVLIALETGMRIGEISGLKWSDIDWERREVHVQRTLQRLTDNNGKSQIVEGLPKTVSSTRVIPLSKRLYHLLWQQKNASEDAYILSNTEKSVEPRVVRYQFKQMSKAAGLSDVTFHTLRHTFATRCLEAGVNIATISALLGHRSIKMTLDVYTHSLLSQEREAIDQVSAF</sequence>
<gene>
    <name evidence="5" type="ORF">ATZ33_15465</name>
    <name evidence="6" type="ORF">RV15_GL001563</name>
</gene>
<feature type="domain" description="Tyr recombinase" evidence="4">
    <location>
        <begin position="170"/>
        <end position="359"/>
    </location>
</feature>
<dbReference type="Proteomes" id="UP000183039">
    <property type="component" value="Unassembled WGS sequence"/>
</dbReference>
<dbReference type="EMBL" id="JXLC01000022">
    <property type="protein sequence ID" value="OJG89722.1"/>
    <property type="molecule type" value="Genomic_DNA"/>
</dbReference>
<dbReference type="CDD" id="cd01189">
    <property type="entry name" value="INT_ICEBs1_C_like"/>
    <property type="match status" value="1"/>
</dbReference>
<evidence type="ECO:0000313" key="5">
    <source>
        <dbReference type="EMBL" id="ALS02723.1"/>
    </source>
</evidence>
<dbReference type="GO" id="GO:0015074">
    <property type="term" value="P:DNA integration"/>
    <property type="evidence" value="ECO:0007669"/>
    <property type="project" value="UniProtKB-KW"/>
</dbReference>
<dbReference type="SUPFAM" id="SSF56349">
    <property type="entry name" value="DNA breaking-rejoining enzymes"/>
    <property type="match status" value="1"/>
</dbReference>
<name>A0A0S3KEJ5_9ENTE</name>
<dbReference type="RefSeq" id="WP_071878577.1">
    <property type="nucleotide sequence ID" value="NZ_JXLC01000022.1"/>
</dbReference>
<evidence type="ECO:0000313" key="7">
    <source>
        <dbReference type="Proteomes" id="UP000065511"/>
    </source>
</evidence>
<keyword evidence="7" id="KW-1185">Reference proteome</keyword>
<dbReference type="InterPro" id="IPR013762">
    <property type="entry name" value="Integrase-like_cat_sf"/>
</dbReference>
<dbReference type="OrthoDB" id="9803188at2"/>
<evidence type="ECO:0000256" key="3">
    <source>
        <dbReference type="ARBA" id="ARBA00023172"/>
    </source>
</evidence>
<proteinExistence type="predicted"/>
<dbReference type="GO" id="GO:0003677">
    <property type="term" value="F:DNA binding"/>
    <property type="evidence" value="ECO:0007669"/>
    <property type="project" value="UniProtKB-KW"/>
</dbReference>
<dbReference type="InterPro" id="IPR002104">
    <property type="entry name" value="Integrase_catalytic"/>
</dbReference>
<dbReference type="Gene3D" id="1.10.150.130">
    <property type="match status" value="1"/>
</dbReference>
<organism evidence="6 8">
    <name type="scientific">Enterococcus silesiacus</name>
    <dbReference type="NCBI Taxonomy" id="332949"/>
    <lineage>
        <taxon>Bacteria</taxon>
        <taxon>Bacillati</taxon>
        <taxon>Bacillota</taxon>
        <taxon>Bacilli</taxon>
        <taxon>Lactobacillales</taxon>
        <taxon>Enterococcaceae</taxon>
        <taxon>Enterococcus</taxon>
    </lineage>
</organism>
<evidence type="ECO:0000256" key="2">
    <source>
        <dbReference type="ARBA" id="ARBA00023125"/>
    </source>
</evidence>
<dbReference type="EMBL" id="CP013614">
    <property type="protein sequence ID" value="ALS02723.1"/>
    <property type="molecule type" value="Genomic_DNA"/>
</dbReference>
<dbReference type="GO" id="GO:0006310">
    <property type="term" value="P:DNA recombination"/>
    <property type="evidence" value="ECO:0007669"/>
    <property type="project" value="UniProtKB-KW"/>
</dbReference>
<reference evidence="5 7" key="2">
    <citation type="submission" date="2015-12" db="EMBL/GenBank/DDBJ databases">
        <authorList>
            <person name="Lauer A."/>
            <person name="Humrighouse B."/>
            <person name="Loparev V."/>
            <person name="Shewmaker P.L."/>
            <person name="Whitney A.M."/>
            <person name="McLaughlin R.W."/>
        </authorList>
    </citation>
    <scope>NUCLEOTIDE SEQUENCE [LARGE SCALE GENOMIC DNA]</scope>
    <source>
        <strain evidence="5 7">LMG 23085</strain>
    </source>
</reference>
<protein>
    <recommendedName>
        <fullName evidence="4">Tyr recombinase domain-containing protein</fullName>
    </recommendedName>
</protein>
<dbReference type="PANTHER" id="PTHR30349">
    <property type="entry name" value="PHAGE INTEGRASE-RELATED"/>
    <property type="match status" value="1"/>
</dbReference>
<dbReference type="InterPro" id="IPR004107">
    <property type="entry name" value="Integrase_SAM-like_N"/>
</dbReference>
<keyword evidence="2" id="KW-0238">DNA-binding</keyword>
<accession>A0A0S3KEJ5</accession>
<evidence type="ECO:0000313" key="6">
    <source>
        <dbReference type="EMBL" id="OJG89722.1"/>
    </source>
</evidence>
<dbReference type="Pfam" id="PF00589">
    <property type="entry name" value="Phage_integrase"/>
    <property type="match status" value="1"/>
</dbReference>
<dbReference type="InterPro" id="IPR050090">
    <property type="entry name" value="Tyrosine_recombinase_XerCD"/>
</dbReference>
<dbReference type="InterPro" id="IPR010998">
    <property type="entry name" value="Integrase_recombinase_N"/>
</dbReference>
<evidence type="ECO:0000259" key="4">
    <source>
        <dbReference type="PROSITE" id="PS51898"/>
    </source>
</evidence>
<reference evidence="6 8" key="1">
    <citation type="submission" date="2014-12" db="EMBL/GenBank/DDBJ databases">
        <title>Draft genome sequences of 29 type strains of Enterococci.</title>
        <authorList>
            <person name="Zhong Z."/>
            <person name="Sun Z."/>
            <person name="Liu W."/>
            <person name="Zhang W."/>
            <person name="Zhang H."/>
        </authorList>
    </citation>
    <scope>NUCLEOTIDE SEQUENCE [LARGE SCALE GENOMIC DNA]</scope>
    <source>
        <strain evidence="6 8">DSM 22801</strain>
    </source>
</reference>
<evidence type="ECO:0000256" key="1">
    <source>
        <dbReference type="ARBA" id="ARBA00022908"/>
    </source>
</evidence>